<feature type="compositionally biased region" description="Basic and acidic residues" evidence="1">
    <location>
        <begin position="24"/>
        <end position="70"/>
    </location>
</feature>
<feature type="region of interest" description="Disordered" evidence="1">
    <location>
        <begin position="1"/>
        <end position="157"/>
    </location>
</feature>
<sequence>MQRNTALPELRSDQAQGLAGDATSTHRKDFAAPKEEDDSSEGKAHALSETDLHERHTRPSSEPRAEHGEEQADGEAGSSDSSWISVSPVEVEVKLDRSERKRPAPLSADARRSSDWDAHAHPSKRRHKFGHAGSPAANSLPNTPTSATFMPRSMVQV</sequence>
<dbReference type="AlphaFoldDB" id="A0A0P1BSB6"/>
<feature type="compositionally biased region" description="Basic residues" evidence="1">
    <location>
        <begin position="121"/>
        <end position="130"/>
    </location>
</feature>
<evidence type="ECO:0000313" key="3">
    <source>
        <dbReference type="Proteomes" id="UP000054845"/>
    </source>
</evidence>
<evidence type="ECO:0000313" key="2">
    <source>
        <dbReference type="EMBL" id="CEH19072.1"/>
    </source>
</evidence>
<dbReference type="EMBL" id="CCYA01000277">
    <property type="protein sequence ID" value="CEH19072.1"/>
    <property type="molecule type" value="Genomic_DNA"/>
</dbReference>
<keyword evidence="3" id="KW-1185">Reference proteome</keyword>
<protein>
    <submittedName>
        <fullName evidence="2">Uncharacterized protein</fullName>
    </submittedName>
</protein>
<proteinExistence type="predicted"/>
<dbReference type="Proteomes" id="UP000054845">
    <property type="component" value="Unassembled WGS sequence"/>
</dbReference>
<feature type="compositionally biased region" description="Basic and acidic residues" evidence="1">
    <location>
        <begin position="109"/>
        <end position="120"/>
    </location>
</feature>
<evidence type="ECO:0000256" key="1">
    <source>
        <dbReference type="SAM" id="MobiDB-lite"/>
    </source>
</evidence>
<reference evidence="3" key="1">
    <citation type="submission" date="2014-09" db="EMBL/GenBank/DDBJ databases">
        <authorList>
            <person name="Sharma Rahul"/>
            <person name="Thines Marco"/>
        </authorList>
    </citation>
    <scope>NUCLEOTIDE SEQUENCE [LARGE SCALE GENOMIC DNA]</scope>
</reference>
<feature type="compositionally biased region" description="Low complexity" evidence="1">
    <location>
        <begin position="78"/>
        <end position="87"/>
    </location>
</feature>
<feature type="compositionally biased region" description="Polar residues" evidence="1">
    <location>
        <begin position="136"/>
        <end position="148"/>
    </location>
</feature>
<accession>A0A0P1BSB6</accession>
<name>A0A0P1BSB6_9BASI</name>
<feature type="compositionally biased region" description="Basic and acidic residues" evidence="1">
    <location>
        <begin position="91"/>
        <end position="102"/>
    </location>
</feature>
<organism evidence="2 3">
    <name type="scientific">Ceraceosorus bombacis</name>
    <dbReference type="NCBI Taxonomy" id="401625"/>
    <lineage>
        <taxon>Eukaryota</taxon>
        <taxon>Fungi</taxon>
        <taxon>Dikarya</taxon>
        <taxon>Basidiomycota</taxon>
        <taxon>Ustilaginomycotina</taxon>
        <taxon>Exobasidiomycetes</taxon>
        <taxon>Ceraceosorales</taxon>
        <taxon>Ceraceosoraceae</taxon>
        <taxon>Ceraceosorus</taxon>
    </lineage>
</organism>